<feature type="transmembrane region" description="Helical" evidence="7">
    <location>
        <begin position="12"/>
        <end position="31"/>
    </location>
</feature>
<dbReference type="InterPro" id="IPR052031">
    <property type="entry name" value="Membrane_Transporter-Flippase"/>
</dbReference>
<sequence>METDMTRGNPLPIILKFTLPLLMGNIFQQLYNMADTIIVGRFVGPDALAAVGSTGTIMFLVIGFSQGMSTGFTVLTSQRFGAGDENGAKRSVANGIILSSFVIVLMTVISLSFMRTLLRVMNTPGNIFEDAYTYISIICMGIVANVFYNLFSSYLRSVGNSRIPLLFLMFSASLNVVLDLIFIINFKMGVAGAAWATNLSQGISAILCICYIYKKVPVLTPKRNHWKLNASDTTRQLSVGIPMALQFGITASGTIIMQSAVNLFGSAAVAAYTAANKFQGLVLQGMVAMGQTMATYSGQNYGKGDIGRIRHGVRLVLWTEVVYSILSSVIVCLVLPYALRLFFSGDVDITEMLPWAKTYIYLCAVFYIPLGFIFIFRNTMQGCGYGLLPMLGGVVELAARLITAGFAIRLLSFPLACACDPAAWLSAGVFTTLSYVYIMKKVEKSRENKGLV</sequence>
<feature type="transmembrane region" description="Helical" evidence="7">
    <location>
        <begin position="422"/>
        <end position="439"/>
    </location>
</feature>
<accession>A0A084JLB0</accession>
<dbReference type="CDD" id="cd13138">
    <property type="entry name" value="MATE_yoeA_like"/>
    <property type="match status" value="1"/>
</dbReference>
<evidence type="ECO:0000256" key="1">
    <source>
        <dbReference type="ARBA" id="ARBA00004651"/>
    </source>
</evidence>
<evidence type="ECO:0000256" key="7">
    <source>
        <dbReference type="SAM" id="Phobius"/>
    </source>
</evidence>
<dbReference type="PANTHER" id="PTHR43549:SF3">
    <property type="entry name" value="MULTIDRUG RESISTANCE PROTEIN YPNP-RELATED"/>
    <property type="match status" value="1"/>
</dbReference>
<organism evidence="8 9">
    <name type="scientific">Lacrimispora celerecrescens</name>
    <dbReference type="NCBI Taxonomy" id="29354"/>
    <lineage>
        <taxon>Bacteria</taxon>
        <taxon>Bacillati</taxon>
        <taxon>Bacillota</taxon>
        <taxon>Clostridia</taxon>
        <taxon>Lachnospirales</taxon>
        <taxon>Lachnospiraceae</taxon>
        <taxon>Lacrimispora</taxon>
    </lineage>
</organism>
<dbReference type="STRING" id="29354.IO98_13800"/>
<dbReference type="AlphaFoldDB" id="A0A084JLB0"/>
<feature type="transmembrane region" description="Helical" evidence="7">
    <location>
        <begin position="51"/>
        <end position="75"/>
    </location>
</feature>
<evidence type="ECO:0000256" key="5">
    <source>
        <dbReference type="ARBA" id="ARBA00022989"/>
    </source>
</evidence>
<dbReference type="InterPro" id="IPR048279">
    <property type="entry name" value="MdtK-like"/>
</dbReference>
<keyword evidence="4 7" id="KW-0812">Transmembrane</keyword>
<dbReference type="PIRSF" id="PIRSF006603">
    <property type="entry name" value="DinF"/>
    <property type="match status" value="1"/>
</dbReference>
<comment type="caution">
    <text evidence="8">The sequence shown here is derived from an EMBL/GenBank/DDBJ whole genome shotgun (WGS) entry which is preliminary data.</text>
</comment>
<feature type="transmembrane region" description="Helical" evidence="7">
    <location>
        <begin position="134"/>
        <end position="151"/>
    </location>
</feature>
<feature type="transmembrane region" description="Helical" evidence="7">
    <location>
        <begin position="163"/>
        <end position="186"/>
    </location>
</feature>
<feature type="transmembrane region" description="Helical" evidence="7">
    <location>
        <begin position="315"/>
        <end position="339"/>
    </location>
</feature>
<feature type="transmembrane region" description="Helical" evidence="7">
    <location>
        <begin position="359"/>
        <end position="376"/>
    </location>
</feature>
<evidence type="ECO:0000256" key="6">
    <source>
        <dbReference type="ARBA" id="ARBA00023136"/>
    </source>
</evidence>
<keyword evidence="5 7" id="KW-1133">Transmembrane helix</keyword>
<evidence type="ECO:0000313" key="9">
    <source>
        <dbReference type="Proteomes" id="UP000028525"/>
    </source>
</evidence>
<protein>
    <submittedName>
        <fullName evidence="8">Multidrug transporter MatE</fullName>
    </submittedName>
</protein>
<dbReference type="OrthoDB" id="9776324at2"/>
<dbReference type="GO" id="GO:0042910">
    <property type="term" value="F:xenobiotic transmembrane transporter activity"/>
    <property type="evidence" value="ECO:0007669"/>
    <property type="project" value="InterPro"/>
</dbReference>
<dbReference type="GO" id="GO:0005886">
    <property type="term" value="C:plasma membrane"/>
    <property type="evidence" value="ECO:0007669"/>
    <property type="project" value="UniProtKB-SubCell"/>
</dbReference>
<dbReference type="NCBIfam" id="TIGR00797">
    <property type="entry name" value="matE"/>
    <property type="match status" value="1"/>
</dbReference>
<evidence type="ECO:0000256" key="2">
    <source>
        <dbReference type="ARBA" id="ARBA00022448"/>
    </source>
</evidence>
<dbReference type="PANTHER" id="PTHR43549">
    <property type="entry name" value="MULTIDRUG RESISTANCE PROTEIN YPNP-RELATED"/>
    <property type="match status" value="1"/>
</dbReference>
<dbReference type="InterPro" id="IPR002528">
    <property type="entry name" value="MATE_fam"/>
</dbReference>
<comment type="subcellular location">
    <subcellularLocation>
        <location evidence="1">Cell membrane</location>
        <topology evidence="1">Multi-pass membrane protein</topology>
    </subcellularLocation>
</comment>
<keyword evidence="2" id="KW-0813">Transport</keyword>
<dbReference type="Proteomes" id="UP000028525">
    <property type="component" value="Unassembled WGS sequence"/>
</dbReference>
<name>A0A084JLB0_9FIRM</name>
<dbReference type="GO" id="GO:0015297">
    <property type="term" value="F:antiporter activity"/>
    <property type="evidence" value="ECO:0007669"/>
    <property type="project" value="InterPro"/>
</dbReference>
<keyword evidence="3" id="KW-1003">Cell membrane</keyword>
<keyword evidence="6 7" id="KW-0472">Membrane</keyword>
<dbReference type="RefSeq" id="WP_038281866.1">
    <property type="nucleotide sequence ID" value="NZ_JPME01000015.1"/>
</dbReference>
<dbReference type="EMBL" id="JPME01000015">
    <property type="protein sequence ID" value="KEZ89744.1"/>
    <property type="molecule type" value="Genomic_DNA"/>
</dbReference>
<gene>
    <name evidence="8" type="ORF">IO98_13800</name>
</gene>
<evidence type="ECO:0000256" key="4">
    <source>
        <dbReference type="ARBA" id="ARBA00022692"/>
    </source>
</evidence>
<reference evidence="8 9" key="1">
    <citation type="submission" date="2014-07" db="EMBL/GenBank/DDBJ databases">
        <title>Draft genome of Clostridium celerecrescens 152B isolated from sediments associated with methane hydrate from Krishna Godavari basin.</title>
        <authorList>
            <person name="Honkalas V.S."/>
            <person name="Dabir A.P."/>
            <person name="Arora P."/>
            <person name="Dhakephalkar P.K."/>
        </authorList>
    </citation>
    <scope>NUCLEOTIDE SEQUENCE [LARGE SCALE GENOMIC DNA]</scope>
    <source>
        <strain evidence="8 9">152B</strain>
    </source>
</reference>
<keyword evidence="9" id="KW-1185">Reference proteome</keyword>
<evidence type="ECO:0000256" key="3">
    <source>
        <dbReference type="ARBA" id="ARBA00022475"/>
    </source>
</evidence>
<feature type="transmembrane region" description="Helical" evidence="7">
    <location>
        <begin position="96"/>
        <end position="114"/>
    </location>
</feature>
<feature type="transmembrane region" description="Helical" evidence="7">
    <location>
        <begin position="192"/>
        <end position="213"/>
    </location>
</feature>
<dbReference type="Pfam" id="PF01554">
    <property type="entry name" value="MatE"/>
    <property type="match status" value="2"/>
</dbReference>
<proteinExistence type="predicted"/>
<evidence type="ECO:0000313" key="8">
    <source>
        <dbReference type="EMBL" id="KEZ89744.1"/>
    </source>
</evidence>